<proteinExistence type="predicted"/>
<dbReference type="InterPro" id="IPR003675">
    <property type="entry name" value="Rce1/LyrA-like_dom"/>
</dbReference>
<dbReference type="PANTHER" id="PTHR36435:SF1">
    <property type="entry name" value="CAAX AMINO TERMINAL PROTEASE FAMILY PROTEIN"/>
    <property type="match status" value="1"/>
</dbReference>
<keyword evidence="1" id="KW-1133">Transmembrane helix</keyword>
<keyword evidence="1" id="KW-0472">Membrane</keyword>
<dbReference type="Pfam" id="PF02517">
    <property type="entry name" value="Rce1-like"/>
    <property type="match status" value="1"/>
</dbReference>
<dbReference type="InterPro" id="IPR052710">
    <property type="entry name" value="CAAX_protease"/>
</dbReference>
<dbReference type="EMBL" id="JAUSTN010000004">
    <property type="protein sequence ID" value="MDQ0274892.1"/>
    <property type="molecule type" value="Genomic_DNA"/>
</dbReference>
<keyword evidence="1" id="KW-0812">Transmembrane</keyword>
<comment type="caution">
    <text evidence="3">The sequence shown here is derived from an EMBL/GenBank/DDBJ whole genome shotgun (WGS) entry which is preliminary data.</text>
</comment>
<keyword evidence="3" id="KW-0645">Protease</keyword>
<feature type="transmembrane region" description="Helical" evidence="1">
    <location>
        <begin position="10"/>
        <end position="28"/>
    </location>
</feature>
<feature type="transmembrane region" description="Helical" evidence="1">
    <location>
        <begin position="136"/>
        <end position="155"/>
    </location>
</feature>
<organism evidence="3 4">
    <name type="scientific">Peptoniphilus koenoeneniae</name>
    <dbReference type="NCBI Taxonomy" id="507751"/>
    <lineage>
        <taxon>Bacteria</taxon>
        <taxon>Bacillati</taxon>
        <taxon>Bacillota</taxon>
        <taxon>Tissierellia</taxon>
        <taxon>Tissierellales</taxon>
        <taxon>Peptoniphilaceae</taxon>
        <taxon>Peptoniphilus</taxon>
    </lineage>
</organism>
<evidence type="ECO:0000259" key="2">
    <source>
        <dbReference type="Pfam" id="PF02517"/>
    </source>
</evidence>
<reference evidence="3 4" key="1">
    <citation type="submission" date="2023-07" db="EMBL/GenBank/DDBJ databases">
        <title>Genomic Encyclopedia of Type Strains, Phase IV (KMG-IV): sequencing the most valuable type-strain genomes for metagenomic binning, comparative biology and taxonomic classification.</title>
        <authorList>
            <person name="Goeker M."/>
        </authorList>
    </citation>
    <scope>NUCLEOTIDE SEQUENCE [LARGE SCALE GENOMIC DNA]</scope>
    <source>
        <strain evidence="3 4">DSM 22616</strain>
    </source>
</reference>
<evidence type="ECO:0000256" key="1">
    <source>
        <dbReference type="SAM" id="Phobius"/>
    </source>
</evidence>
<feature type="transmembrane region" description="Helical" evidence="1">
    <location>
        <begin position="161"/>
        <end position="180"/>
    </location>
</feature>
<accession>A0ABU0AUE3</accession>
<sequence length="245" mass="28295">MYSLYKKNEIYFGLVWVIIYCTVSVFIRDKFGDQSIIMLISLALIAGAIGIFIKKHHLEEKYGLNKYPKNRARYLYFIPVWVLTTGNLWGGLHLSYSGIYQVFSVLSMFLIGYIEEVIFRGFLFKAILKKDGPAKSITIVAITFGMGHIINLFAGQRDLETISQIFFALAWGFMFTIIFYKSKSLLPCIFAHGMIDAFSKFSKNNQTFEGIYIIATIFVAVFYCTYLLKLKDKKDFESYKNRDCI</sequence>
<dbReference type="GO" id="GO:0006508">
    <property type="term" value="P:proteolysis"/>
    <property type="evidence" value="ECO:0007669"/>
    <property type="project" value="UniProtKB-KW"/>
</dbReference>
<feature type="domain" description="CAAX prenyl protease 2/Lysostaphin resistance protein A-like" evidence="2">
    <location>
        <begin position="103"/>
        <end position="198"/>
    </location>
</feature>
<dbReference type="RefSeq" id="WP_023056147.1">
    <property type="nucleotide sequence ID" value="NZ_JAUSTN010000004.1"/>
</dbReference>
<keyword evidence="4" id="KW-1185">Reference proteome</keyword>
<feature type="transmembrane region" description="Helical" evidence="1">
    <location>
        <begin position="98"/>
        <end position="115"/>
    </location>
</feature>
<feature type="transmembrane region" description="Helical" evidence="1">
    <location>
        <begin position="34"/>
        <end position="53"/>
    </location>
</feature>
<evidence type="ECO:0000313" key="4">
    <source>
        <dbReference type="Proteomes" id="UP001236559"/>
    </source>
</evidence>
<keyword evidence="3" id="KW-0378">Hydrolase</keyword>
<dbReference type="Proteomes" id="UP001236559">
    <property type="component" value="Unassembled WGS sequence"/>
</dbReference>
<dbReference type="PANTHER" id="PTHR36435">
    <property type="entry name" value="SLR1288 PROTEIN"/>
    <property type="match status" value="1"/>
</dbReference>
<evidence type="ECO:0000313" key="3">
    <source>
        <dbReference type="EMBL" id="MDQ0274892.1"/>
    </source>
</evidence>
<gene>
    <name evidence="3" type="ORF">J2S72_000913</name>
</gene>
<protein>
    <submittedName>
        <fullName evidence="3">Membrane protease YdiL (CAAX protease family)</fullName>
    </submittedName>
</protein>
<feature type="transmembrane region" description="Helical" evidence="1">
    <location>
        <begin position="210"/>
        <end position="228"/>
    </location>
</feature>
<dbReference type="GO" id="GO:0008233">
    <property type="term" value="F:peptidase activity"/>
    <property type="evidence" value="ECO:0007669"/>
    <property type="project" value="UniProtKB-KW"/>
</dbReference>
<name>A0ABU0AUE3_9FIRM</name>
<feature type="transmembrane region" description="Helical" evidence="1">
    <location>
        <begin position="74"/>
        <end position="92"/>
    </location>
</feature>